<protein>
    <submittedName>
        <fullName evidence="1">Uncharacterized protein</fullName>
    </submittedName>
</protein>
<sequence>MEIKDPHPLLKINAVKQARPLTERSWTNIQGVVVSFMQEWANKRLATVRYERLEHRIGVLKSMMVWYRQDLGLLCPEVSDIVLFPDIREIMESPLASVDDVREPSALATSLFRKKIVELVIDQRQGKKKRLCDLIESATETHVPDDIDVLDLAISKAFVCCHCQATFHNITETTRDLLSHWCLYKARQRHKNDRETDLDYNDMATSITSRHPWSCDELKLQVELFKRIIHCYGEDSMLVTADVLDKKDIRLRCQVPACNRNPKTARLMFSWRAAVSEDQLVLADTPNLIDPYTQILHFVKRHPIMVKSEDHLKVLLTTADPTEAQQIVHLEAAVREEQHRSPSMLRYCLKCPEKRWHGPSSAVEKHCKNGKVIVIYNPSPTKHRH</sequence>
<proteinExistence type="predicted"/>
<reference evidence="1 2" key="1">
    <citation type="submission" date="2022-09" db="EMBL/GenBank/DDBJ databases">
        <authorList>
            <person name="Palmer J.M."/>
        </authorList>
    </citation>
    <scope>NUCLEOTIDE SEQUENCE [LARGE SCALE GENOMIC DNA]</scope>
    <source>
        <strain evidence="1 2">DSM 7382</strain>
    </source>
</reference>
<evidence type="ECO:0000313" key="1">
    <source>
        <dbReference type="EMBL" id="KAK7687018.1"/>
    </source>
</evidence>
<dbReference type="EMBL" id="JASBNA010000014">
    <property type="protein sequence ID" value="KAK7687018.1"/>
    <property type="molecule type" value="Genomic_DNA"/>
</dbReference>
<accession>A0AAW0GAS5</accession>
<dbReference type="Proteomes" id="UP001385951">
    <property type="component" value="Unassembled WGS sequence"/>
</dbReference>
<gene>
    <name evidence="1" type="ORF">QCA50_009517</name>
</gene>
<comment type="caution">
    <text evidence="1">The sequence shown here is derived from an EMBL/GenBank/DDBJ whole genome shotgun (WGS) entry which is preliminary data.</text>
</comment>
<name>A0AAW0GAS5_9APHY</name>
<evidence type="ECO:0000313" key="2">
    <source>
        <dbReference type="Proteomes" id="UP001385951"/>
    </source>
</evidence>
<organism evidence="1 2">
    <name type="scientific">Cerrena zonata</name>
    <dbReference type="NCBI Taxonomy" id="2478898"/>
    <lineage>
        <taxon>Eukaryota</taxon>
        <taxon>Fungi</taxon>
        <taxon>Dikarya</taxon>
        <taxon>Basidiomycota</taxon>
        <taxon>Agaricomycotina</taxon>
        <taxon>Agaricomycetes</taxon>
        <taxon>Polyporales</taxon>
        <taxon>Cerrenaceae</taxon>
        <taxon>Cerrena</taxon>
    </lineage>
</organism>
<dbReference type="AlphaFoldDB" id="A0AAW0GAS5"/>
<keyword evidence="2" id="KW-1185">Reference proteome</keyword>